<dbReference type="EMBL" id="MU004198">
    <property type="protein sequence ID" value="KAF2489894.1"/>
    <property type="molecule type" value="Genomic_DNA"/>
</dbReference>
<evidence type="ECO:0000313" key="2">
    <source>
        <dbReference type="EMBL" id="KAF2489894.1"/>
    </source>
</evidence>
<accession>A0A6A6QCV3</accession>
<dbReference type="OrthoDB" id="10425017at2759"/>
<gene>
    <name evidence="2" type="ORF">BU16DRAFT_531321</name>
</gene>
<feature type="compositionally biased region" description="Basic and acidic residues" evidence="1">
    <location>
        <begin position="77"/>
        <end position="89"/>
    </location>
</feature>
<reference evidence="2" key="1">
    <citation type="journal article" date="2020" name="Stud. Mycol.">
        <title>101 Dothideomycetes genomes: a test case for predicting lifestyles and emergence of pathogens.</title>
        <authorList>
            <person name="Haridas S."/>
            <person name="Albert R."/>
            <person name="Binder M."/>
            <person name="Bloem J."/>
            <person name="Labutti K."/>
            <person name="Salamov A."/>
            <person name="Andreopoulos B."/>
            <person name="Baker S."/>
            <person name="Barry K."/>
            <person name="Bills G."/>
            <person name="Bluhm B."/>
            <person name="Cannon C."/>
            <person name="Castanera R."/>
            <person name="Culley D."/>
            <person name="Daum C."/>
            <person name="Ezra D."/>
            <person name="Gonzalez J."/>
            <person name="Henrissat B."/>
            <person name="Kuo A."/>
            <person name="Liang C."/>
            <person name="Lipzen A."/>
            <person name="Lutzoni F."/>
            <person name="Magnuson J."/>
            <person name="Mondo S."/>
            <person name="Nolan M."/>
            <person name="Ohm R."/>
            <person name="Pangilinan J."/>
            <person name="Park H.-J."/>
            <person name="Ramirez L."/>
            <person name="Alfaro M."/>
            <person name="Sun H."/>
            <person name="Tritt A."/>
            <person name="Yoshinaga Y."/>
            <person name="Zwiers L.-H."/>
            <person name="Turgeon B."/>
            <person name="Goodwin S."/>
            <person name="Spatafora J."/>
            <person name="Crous P."/>
            <person name="Grigoriev I."/>
        </authorList>
    </citation>
    <scope>NUCLEOTIDE SEQUENCE</scope>
    <source>
        <strain evidence="2">CBS 269.34</strain>
    </source>
</reference>
<dbReference type="AlphaFoldDB" id="A0A6A6QCV3"/>
<name>A0A6A6QCV3_9PEZI</name>
<feature type="compositionally biased region" description="Polar residues" evidence="1">
    <location>
        <begin position="129"/>
        <end position="139"/>
    </location>
</feature>
<keyword evidence="3" id="KW-1185">Reference proteome</keyword>
<evidence type="ECO:0000256" key="1">
    <source>
        <dbReference type="SAM" id="MobiDB-lite"/>
    </source>
</evidence>
<feature type="region of interest" description="Disordered" evidence="1">
    <location>
        <begin position="77"/>
        <end position="150"/>
    </location>
</feature>
<dbReference type="Proteomes" id="UP000799750">
    <property type="component" value="Unassembled WGS sequence"/>
</dbReference>
<proteinExistence type="predicted"/>
<sequence>MQDEKTPDAAVIGQMFSSMVKIIKKTSSFERKLQKMVEEARSLSTEASDVCEALMSSDSFPSQVNAQEIRILLDFRQEAGRGEDADRAQTPENPSKRRFTPPTPLSSRDSHSDREYPRSPRVRSSVVSEQSALGSSPTYDGSDGYASGVTATTGDHLEHIEEAPVAQTTQNKEIDLSQIAEYNQGGTAPSAKRSRYDDPHYMYSPCSNCALVNLACDGNPGIVCSACLTDHPNSYCIYEPAHRKPKWKMSEAQLLAITSNPFREPVVIGGRRYQKTDAEWDGIQENQKRKYLKCLEIEGAGGVDASPPCGECVKAGVRCRAPAPETSYGKQNKNNLAKGNAQCARCRLVGKSAACSLILRSPAKCSPSGAGSKEDGLGQPSTVDGGQLGLGDPRSDESMPFPTSTPTPEDVGLLFEEWIPDLGPGFEFF</sequence>
<feature type="region of interest" description="Disordered" evidence="1">
    <location>
        <begin position="363"/>
        <end position="410"/>
    </location>
</feature>
<feature type="compositionally biased region" description="Basic and acidic residues" evidence="1">
    <location>
        <begin position="108"/>
        <end position="118"/>
    </location>
</feature>
<organism evidence="2 3">
    <name type="scientific">Lophium mytilinum</name>
    <dbReference type="NCBI Taxonomy" id="390894"/>
    <lineage>
        <taxon>Eukaryota</taxon>
        <taxon>Fungi</taxon>
        <taxon>Dikarya</taxon>
        <taxon>Ascomycota</taxon>
        <taxon>Pezizomycotina</taxon>
        <taxon>Dothideomycetes</taxon>
        <taxon>Pleosporomycetidae</taxon>
        <taxon>Mytilinidiales</taxon>
        <taxon>Mytilinidiaceae</taxon>
        <taxon>Lophium</taxon>
    </lineage>
</organism>
<protein>
    <submittedName>
        <fullName evidence="2">Uncharacterized protein</fullName>
    </submittedName>
</protein>
<evidence type="ECO:0000313" key="3">
    <source>
        <dbReference type="Proteomes" id="UP000799750"/>
    </source>
</evidence>